<dbReference type="SUPFAM" id="SSF46689">
    <property type="entry name" value="Homeodomain-like"/>
    <property type="match status" value="1"/>
</dbReference>
<feature type="domain" description="Response regulatory" evidence="9">
    <location>
        <begin position="5"/>
        <end position="120"/>
    </location>
</feature>
<accession>V9H5U9</accession>
<keyword evidence="11" id="KW-1185">Reference proteome</keyword>
<evidence type="ECO:0000256" key="1">
    <source>
        <dbReference type="ARBA" id="ARBA00022553"/>
    </source>
</evidence>
<evidence type="ECO:0000259" key="8">
    <source>
        <dbReference type="PROSITE" id="PS50045"/>
    </source>
</evidence>
<dbReference type="Pfam" id="PF00072">
    <property type="entry name" value="Response_reg"/>
    <property type="match status" value="1"/>
</dbReference>
<dbReference type="CDD" id="cd17550">
    <property type="entry name" value="REC_NtrX-like"/>
    <property type="match status" value="1"/>
</dbReference>
<dbReference type="InterPro" id="IPR027417">
    <property type="entry name" value="P-loop_NTPase"/>
</dbReference>
<dbReference type="KEGG" id="smur:BWP33_07075"/>
<evidence type="ECO:0000256" key="3">
    <source>
        <dbReference type="ARBA" id="ARBA00022840"/>
    </source>
</evidence>
<dbReference type="PROSITE" id="PS50110">
    <property type="entry name" value="RESPONSE_REGULATORY"/>
    <property type="match status" value="1"/>
</dbReference>
<dbReference type="AlphaFoldDB" id="V9H5U9"/>
<sequence length="433" mass="49140">MRSTDILIVDDEIGIREVLQETLEDEGYTVALAENAEEARQLRNQTRPAMVLLDIWMPDSDGITLLKEWAKNGQLTMPVVMMSGHGSIDTAVEATKIGALDFLEKPIPLQKLLNAVERALKYSKNQSGSGLSLEKLGNSSVIKDLGKQLERASLQHNSPILLLGESGSPFEMIARYFHKQGTPWIEPARAEHIVDSPLEILQKSAGGVLYLGDISQYNKSTQQSIAFLLTKAERYNTRIVCTCNQSLSELLNNPSQDNRLLNVLSSLVIHIPALRQQTEDIAFLVAQITEEMAEIQKSQPIRFTSDAIDQLRQYSWPGNLEQLKNVVKNLVMNTDGYEVGQAAVSKMLNQFIQNHDTEMVNGFDFNLPLRELREELERRYFEYHIHREGQNMSRVAQKVGLERTHLYRKLKQLGINFTRRNKNNDTYDSVDEE</sequence>
<keyword evidence="2" id="KW-0547">Nucleotide-binding</keyword>
<organism evidence="10 11">
    <name type="scientific">Simonsiella muelleri ATCC 29453</name>
    <dbReference type="NCBI Taxonomy" id="641147"/>
    <lineage>
        <taxon>Bacteria</taxon>
        <taxon>Pseudomonadati</taxon>
        <taxon>Pseudomonadota</taxon>
        <taxon>Betaproteobacteria</taxon>
        <taxon>Neisseriales</taxon>
        <taxon>Neisseriaceae</taxon>
        <taxon>Simonsiella</taxon>
    </lineage>
</organism>
<proteinExistence type="predicted"/>
<evidence type="ECO:0000313" key="10">
    <source>
        <dbReference type="EMBL" id="EFG30826.1"/>
    </source>
</evidence>
<gene>
    <name evidence="10" type="ORF">HMPREF9021_01432</name>
</gene>
<dbReference type="Gene3D" id="1.10.10.60">
    <property type="entry name" value="Homeodomain-like"/>
    <property type="match status" value="1"/>
</dbReference>
<dbReference type="InterPro" id="IPR011006">
    <property type="entry name" value="CheY-like_superfamily"/>
</dbReference>
<feature type="modified residue" description="4-aspartylphosphate" evidence="7">
    <location>
        <position position="54"/>
    </location>
</feature>
<dbReference type="SUPFAM" id="SSF52540">
    <property type="entry name" value="P-loop containing nucleoside triphosphate hydrolases"/>
    <property type="match status" value="1"/>
</dbReference>
<evidence type="ECO:0000256" key="7">
    <source>
        <dbReference type="PROSITE-ProRule" id="PRU00169"/>
    </source>
</evidence>
<dbReference type="GO" id="GO:0006355">
    <property type="term" value="P:regulation of DNA-templated transcription"/>
    <property type="evidence" value="ECO:0007669"/>
    <property type="project" value="InterPro"/>
</dbReference>
<dbReference type="InterPro" id="IPR002078">
    <property type="entry name" value="Sigma_54_int"/>
</dbReference>
<dbReference type="SMART" id="SM00448">
    <property type="entry name" value="REC"/>
    <property type="match status" value="1"/>
</dbReference>
<feature type="domain" description="Sigma-54 factor interaction" evidence="8">
    <location>
        <begin position="135"/>
        <end position="332"/>
    </location>
</feature>
<dbReference type="SUPFAM" id="SSF52172">
    <property type="entry name" value="CheY-like"/>
    <property type="match status" value="1"/>
</dbReference>
<dbReference type="GO" id="GO:0000160">
    <property type="term" value="P:phosphorelay signal transduction system"/>
    <property type="evidence" value="ECO:0007669"/>
    <property type="project" value="UniProtKB-KW"/>
</dbReference>
<dbReference type="Proteomes" id="UP000017813">
    <property type="component" value="Unassembled WGS sequence"/>
</dbReference>
<keyword evidence="5" id="KW-0805">Transcription regulation</keyword>
<dbReference type="PROSITE" id="PS50045">
    <property type="entry name" value="SIGMA54_INTERACT_4"/>
    <property type="match status" value="1"/>
</dbReference>
<dbReference type="OrthoDB" id="9808843at2"/>
<dbReference type="HOGENOM" id="CLU_000445_0_6_4"/>
<evidence type="ECO:0000256" key="2">
    <source>
        <dbReference type="ARBA" id="ARBA00022741"/>
    </source>
</evidence>
<keyword evidence="6" id="KW-0804">Transcription</keyword>
<dbReference type="EMBL" id="ADCY02000045">
    <property type="protein sequence ID" value="EFG30826.1"/>
    <property type="molecule type" value="Genomic_DNA"/>
</dbReference>
<evidence type="ECO:0000313" key="11">
    <source>
        <dbReference type="Proteomes" id="UP000017813"/>
    </source>
</evidence>
<dbReference type="eggNOG" id="COG2204">
    <property type="taxonomic scope" value="Bacteria"/>
</dbReference>
<dbReference type="GO" id="GO:0005524">
    <property type="term" value="F:ATP binding"/>
    <property type="evidence" value="ECO:0007669"/>
    <property type="project" value="UniProtKB-KW"/>
</dbReference>
<reference evidence="10 11" key="2">
    <citation type="submission" date="2011-10" db="EMBL/GenBank/DDBJ databases">
        <title>The Genome Sequence of Simonsiella muelleri ATCC 29453.</title>
        <authorList>
            <consortium name="The Broad Institute Genome Sequencing Platform"/>
            <consortium name="The Broad Institute Genome Sequencing Center for Infectious Disease"/>
            <person name="Earl A."/>
            <person name="Ward D."/>
            <person name="Feldgarden M."/>
            <person name="Gevers D."/>
            <person name="Izard J."/>
            <person name="Baranova O.V."/>
            <person name="Blanton J.M."/>
            <person name="Tanner A.C."/>
            <person name="Dewhirst F."/>
            <person name="Young S.K."/>
            <person name="Zeng Q."/>
            <person name="Gargeya S."/>
            <person name="Fitzgerald M."/>
            <person name="Haas B."/>
            <person name="Abouelleil A."/>
            <person name="Alvarado L."/>
            <person name="Arachchi H.M."/>
            <person name="Berlin A."/>
            <person name="Brown A."/>
            <person name="Chapman S.B."/>
            <person name="Chen Z."/>
            <person name="Dunbar C."/>
            <person name="Freedman E."/>
            <person name="Gearin G."/>
            <person name="Goldberg J."/>
            <person name="Griggs A."/>
            <person name="Gujja S."/>
            <person name="Heiman D."/>
            <person name="Howarth C."/>
            <person name="Larson L."/>
            <person name="Lui A."/>
            <person name="MacDonald P.J.P."/>
            <person name="Montmayeur A."/>
            <person name="Murphy C."/>
            <person name="Neiman D."/>
            <person name="Pearson M."/>
            <person name="Priest M."/>
            <person name="Roberts A."/>
            <person name="Saif S."/>
            <person name="Shea T."/>
            <person name="Shenoy N."/>
            <person name="Sisk P."/>
            <person name="Stolte C."/>
            <person name="Sykes S."/>
            <person name="Wortman J."/>
            <person name="Nusbaum C."/>
            <person name="Birren B."/>
        </authorList>
    </citation>
    <scope>NUCLEOTIDE SEQUENCE [LARGE SCALE GENOMIC DNA]</scope>
    <source>
        <strain evidence="10 11">ATCC 29453</strain>
    </source>
</reference>
<name>V9H5U9_9NEIS</name>
<comment type="caution">
    <text evidence="10">The sequence shown here is derived from an EMBL/GenBank/DDBJ whole genome shotgun (WGS) entry which is preliminary data.</text>
</comment>
<dbReference type="InterPro" id="IPR009057">
    <property type="entry name" value="Homeodomain-like_sf"/>
</dbReference>
<keyword evidence="4" id="KW-0902">Two-component regulatory system</keyword>
<dbReference type="InterPro" id="IPR001789">
    <property type="entry name" value="Sig_transdc_resp-reg_receiver"/>
</dbReference>
<dbReference type="InterPro" id="IPR058031">
    <property type="entry name" value="AAA_lid_NorR"/>
</dbReference>
<dbReference type="PANTHER" id="PTHR32071">
    <property type="entry name" value="TRANSCRIPTIONAL REGULATORY PROTEIN"/>
    <property type="match status" value="1"/>
</dbReference>
<dbReference type="FunFam" id="3.40.50.2300:FF:000018">
    <property type="entry name" value="DNA-binding transcriptional regulator NtrC"/>
    <property type="match status" value="1"/>
</dbReference>
<evidence type="ECO:0000256" key="6">
    <source>
        <dbReference type="ARBA" id="ARBA00023163"/>
    </source>
</evidence>
<dbReference type="STRING" id="641147.HMPREF9021_01432"/>
<dbReference type="Pfam" id="PF25601">
    <property type="entry name" value="AAA_lid_14"/>
    <property type="match status" value="1"/>
</dbReference>
<dbReference type="PANTHER" id="PTHR32071:SF17">
    <property type="entry name" value="TRANSCRIPTIONAL REGULATOR (NTRC FAMILY)"/>
    <property type="match status" value="1"/>
</dbReference>
<evidence type="ECO:0000256" key="5">
    <source>
        <dbReference type="ARBA" id="ARBA00023015"/>
    </source>
</evidence>
<evidence type="ECO:0000259" key="9">
    <source>
        <dbReference type="PROSITE" id="PS50110"/>
    </source>
</evidence>
<keyword evidence="3" id="KW-0067">ATP-binding</keyword>
<protein>
    <submittedName>
        <fullName evidence="10">Uncharacterized protein</fullName>
    </submittedName>
</protein>
<dbReference type="Gene3D" id="1.10.8.60">
    <property type="match status" value="1"/>
</dbReference>
<evidence type="ECO:0000256" key="4">
    <source>
        <dbReference type="ARBA" id="ARBA00023012"/>
    </source>
</evidence>
<dbReference type="Pfam" id="PF14532">
    <property type="entry name" value="Sigma54_activ_2"/>
    <property type="match status" value="1"/>
</dbReference>
<dbReference type="RefSeq" id="WP_002642476.1">
    <property type="nucleotide sequence ID" value="NZ_CP019448.1"/>
</dbReference>
<dbReference type="Gene3D" id="3.40.50.2300">
    <property type="match status" value="1"/>
</dbReference>
<keyword evidence="1 7" id="KW-0597">Phosphoprotein</keyword>
<dbReference type="Gene3D" id="3.40.50.300">
    <property type="entry name" value="P-loop containing nucleotide triphosphate hydrolases"/>
    <property type="match status" value="1"/>
</dbReference>
<reference evidence="10 11" key="1">
    <citation type="submission" date="2010-03" db="EMBL/GenBank/DDBJ databases">
        <authorList>
            <consortium name="The Broad Institute Genome Sequencing Platform"/>
            <person name="Ward D."/>
            <person name="Earl A."/>
            <person name="Feldgarden M."/>
            <person name="Gevers D."/>
            <person name="Young S."/>
            <person name="Zeng Q."/>
            <person name="Koehrsen M."/>
            <person name="Alvarado L."/>
            <person name="Berlin A.M."/>
            <person name="Borenstein D."/>
            <person name="Chapman S.B."/>
            <person name="Chen Z."/>
            <person name="Engels R."/>
            <person name="Freedman E."/>
            <person name="Gellesch M."/>
            <person name="Goldberg J."/>
            <person name="Griggs A."/>
            <person name="Gujja S."/>
            <person name="Heilman E.R."/>
            <person name="Heiman D.I."/>
            <person name="Hepburn T.A."/>
            <person name="Howarth C."/>
            <person name="Jen D."/>
            <person name="Larson L."/>
            <person name="Mehta T."/>
            <person name="Park D."/>
            <person name="Pearson M."/>
            <person name="Richards J."/>
            <person name="Roberts A."/>
            <person name="Saif S."/>
            <person name="Shea T.D."/>
            <person name="Shenoy N."/>
            <person name="Sisk P."/>
            <person name="Stolte C."/>
            <person name="Sykes S.N."/>
            <person name="Walk T."/>
            <person name="White J."/>
            <person name="Yandava C."/>
            <person name="Izard J."/>
            <person name="Baranova O.V."/>
            <person name="Blanton J.M."/>
            <person name="Tanner A.C."/>
            <person name="Dewhirst F."/>
            <person name="Haas B."/>
            <person name="Nusbaum C."/>
            <person name="Birren B."/>
        </authorList>
    </citation>
    <scope>NUCLEOTIDE SEQUENCE [LARGE SCALE GENOMIC DNA]</scope>
    <source>
        <strain evidence="10 11">ATCC 29453</strain>
    </source>
</reference>